<proteinExistence type="predicted"/>
<reference evidence="1 2" key="1">
    <citation type="submission" date="2020-08" db="EMBL/GenBank/DDBJ databases">
        <title>Genomic Encyclopedia of Type Strains, Phase IV (KMG-IV): sequencing the most valuable type-strain genomes for metagenomic binning, comparative biology and taxonomic classification.</title>
        <authorList>
            <person name="Goeker M."/>
        </authorList>
    </citation>
    <scope>NUCLEOTIDE SEQUENCE [LARGE SCALE GENOMIC DNA]</scope>
    <source>
        <strain evidence="1 2">DSM 45385</strain>
    </source>
</reference>
<dbReference type="InterPro" id="IPR038474">
    <property type="entry name" value="Polyketide_synth_cyclase_sf"/>
</dbReference>
<dbReference type="Proteomes" id="UP000568380">
    <property type="component" value="Unassembled WGS sequence"/>
</dbReference>
<gene>
    <name evidence="1" type="ORF">HNR40_002597</name>
</gene>
<dbReference type="GO" id="GO:0030639">
    <property type="term" value="P:polyketide biosynthetic process"/>
    <property type="evidence" value="ECO:0007669"/>
    <property type="project" value="InterPro"/>
</dbReference>
<sequence>MSERILIVARLSPGSAPEVARLFGESDDGELPHALGVRRRELYQYRELYFHVVDFDGPAGQAMAQARDRADFRGLSEELSPHVAPYDPATWRSPADAMATRFYHWTPGGGAQ</sequence>
<dbReference type="InterPro" id="IPR011008">
    <property type="entry name" value="Dimeric_a/b-barrel"/>
</dbReference>
<dbReference type="Gene3D" id="3.30.70.1090">
    <property type="entry name" value="Dimeric alpha+beta barrel"/>
    <property type="match status" value="1"/>
</dbReference>
<dbReference type="Pfam" id="PF04673">
    <property type="entry name" value="Cyclase_polyket"/>
    <property type="match status" value="1"/>
</dbReference>
<evidence type="ECO:0000313" key="2">
    <source>
        <dbReference type="Proteomes" id="UP000568380"/>
    </source>
</evidence>
<evidence type="ECO:0008006" key="3">
    <source>
        <dbReference type="Google" id="ProtNLM"/>
    </source>
</evidence>
<name>A0A7W8EF08_9ACTN</name>
<dbReference type="RefSeq" id="WP_184960734.1">
    <property type="nucleotide sequence ID" value="NZ_JACHIN010000003.1"/>
</dbReference>
<dbReference type="EMBL" id="JACHIN010000003">
    <property type="protein sequence ID" value="MBB5077124.1"/>
    <property type="molecule type" value="Genomic_DNA"/>
</dbReference>
<comment type="caution">
    <text evidence="1">The sequence shown here is derived from an EMBL/GenBank/DDBJ whole genome shotgun (WGS) entry which is preliminary data.</text>
</comment>
<keyword evidence="2" id="KW-1185">Reference proteome</keyword>
<dbReference type="InterPro" id="IPR006765">
    <property type="entry name" value="Polyketide_synth_cyclase"/>
</dbReference>
<protein>
    <recommendedName>
        <fullName evidence="3">TcmI family type II polyketide cyclase</fullName>
    </recommendedName>
</protein>
<accession>A0A7W8EF08</accession>
<organism evidence="1 2">
    <name type="scientific">Nonomuraea endophytica</name>
    <dbReference type="NCBI Taxonomy" id="714136"/>
    <lineage>
        <taxon>Bacteria</taxon>
        <taxon>Bacillati</taxon>
        <taxon>Actinomycetota</taxon>
        <taxon>Actinomycetes</taxon>
        <taxon>Streptosporangiales</taxon>
        <taxon>Streptosporangiaceae</taxon>
        <taxon>Nonomuraea</taxon>
    </lineage>
</organism>
<evidence type="ECO:0000313" key="1">
    <source>
        <dbReference type="EMBL" id="MBB5077124.1"/>
    </source>
</evidence>
<dbReference type="AlphaFoldDB" id="A0A7W8EF08"/>
<dbReference type="SUPFAM" id="SSF54909">
    <property type="entry name" value="Dimeric alpha+beta barrel"/>
    <property type="match status" value="1"/>
</dbReference>